<dbReference type="Gene3D" id="3.30.450.20">
    <property type="entry name" value="PAS domain"/>
    <property type="match status" value="1"/>
</dbReference>
<dbReference type="NCBIfam" id="TIGR00229">
    <property type="entry name" value="sensory_box"/>
    <property type="match status" value="1"/>
</dbReference>
<dbReference type="InterPro" id="IPR035965">
    <property type="entry name" value="PAS-like_dom_sf"/>
</dbReference>
<dbReference type="GO" id="GO:0016301">
    <property type="term" value="F:kinase activity"/>
    <property type="evidence" value="ECO:0007669"/>
    <property type="project" value="UniProtKB-KW"/>
</dbReference>
<gene>
    <name evidence="5" type="ORF">LPBF_04795</name>
</gene>
<name>A0A1B9E5R9_9FLAO</name>
<evidence type="ECO:0000256" key="1">
    <source>
        <dbReference type="ARBA" id="ARBA00022630"/>
    </source>
</evidence>
<accession>A0A1B9E5R9</accession>
<evidence type="ECO:0000313" key="5">
    <source>
        <dbReference type="EMBL" id="OCB77314.1"/>
    </source>
</evidence>
<dbReference type="PROSITE" id="PS50112">
    <property type="entry name" value="PAS"/>
    <property type="match status" value="1"/>
</dbReference>
<sequence length="171" mass="19809">MIHLKDYDNGVAKFHQEFHLNATPLFSWNFYGTVLQQLRNANLDTQKIDQIAATFKWESANWELKKALYEDVIVVTDPALKIVFSSQNMVKMNGYKAEEVVGKTPRMFQGKDTCIETSKEIKIAIQKQLPFEKKVLNYKKNGDPYYCIIKGFPIFNKKGFLSHFIAFEKTA</sequence>
<keyword evidence="2" id="KW-0288">FMN</keyword>
<dbReference type="Proteomes" id="UP000093510">
    <property type="component" value="Unassembled WGS sequence"/>
</dbReference>
<dbReference type="PANTHER" id="PTHR47429:SF2">
    <property type="entry name" value="PROTEIN TWIN LOV 1"/>
    <property type="match status" value="1"/>
</dbReference>
<reference evidence="5 6" key="1">
    <citation type="submission" date="2016-03" db="EMBL/GenBank/DDBJ databases">
        <authorList>
            <person name="Ploux O."/>
        </authorList>
    </citation>
    <scope>NUCLEOTIDE SEQUENCE [LARGE SCALE GENOMIC DNA]</scope>
    <source>
        <strain evidence="5 6">LPB0076</strain>
    </source>
</reference>
<comment type="caution">
    <text evidence="5">The sequence shown here is derived from an EMBL/GenBank/DDBJ whole genome shotgun (WGS) entry which is preliminary data.</text>
</comment>
<evidence type="ECO:0000259" key="4">
    <source>
        <dbReference type="PROSITE" id="PS50112"/>
    </source>
</evidence>
<keyword evidence="5" id="KW-0418">Kinase</keyword>
<evidence type="ECO:0000256" key="2">
    <source>
        <dbReference type="ARBA" id="ARBA00022643"/>
    </source>
</evidence>
<keyword evidence="1" id="KW-0285">Flavoprotein</keyword>
<dbReference type="InterPro" id="IPR000014">
    <property type="entry name" value="PAS"/>
</dbReference>
<protein>
    <submittedName>
        <fullName evidence="5">Histidine kinase</fullName>
    </submittedName>
</protein>
<evidence type="ECO:0000313" key="6">
    <source>
        <dbReference type="Proteomes" id="UP000093510"/>
    </source>
</evidence>
<evidence type="ECO:0000256" key="3">
    <source>
        <dbReference type="ARBA" id="ARBA00022991"/>
    </source>
</evidence>
<dbReference type="Pfam" id="PF13426">
    <property type="entry name" value="PAS_9"/>
    <property type="match status" value="1"/>
</dbReference>
<organism evidence="5 6">
    <name type="scientific">Flavobacterium crassostreae</name>
    <dbReference type="NCBI Taxonomy" id="1763534"/>
    <lineage>
        <taxon>Bacteria</taxon>
        <taxon>Pseudomonadati</taxon>
        <taxon>Bacteroidota</taxon>
        <taxon>Flavobacteriia</taxon>
        <taxon>Flavobacteriales</taxon>
        <taxon>Flavobacteriaceae</taxon>
        <taxon>Flavobacterium</taxon>
    </lineage>
</organism>
<dbReference type="PANTHER" id="PTHR47429">
    <property type="entry name" value="PROTEIN TWIN LOV 1"/>
    <property type="match status" value="1"/>
</dbReference>
<dbReference type="OrthoDB" id="5760647at2"/>
<feature type="domain" description="PAS" evidence="4">
    <location>
        <begin position="73"/>
        <end position="104"/>
    </location>
</feature>
<dbReference type="CDD" id="cd00130">
    <property type="entry name" value="PAS"/>
    <property type="match status" value="1"/>
</dbReference>
<keyword evidence="6" id="KW-1185">Reference proteome</keyword>
<keyword evidence="5" id="KW-0808">Transferase</keyword>
<dbReference type="EMBL" id="LVEP01000017">
    <property type="protein sequence ID" value="OCB77314.1"/>
    <property type="molecule type" value="Genomic_DNA"/>
</dbReference>
<keyword evidence="3" id="KW-0157">Chromophore</keyword>
<proteinExistence type="predicted"/>
<dbReference type="STRING" id="1763534.GCA_001831475_00799"/>
<dbReference type="RefSeq" id="WP_066333171.1">
    <property type="nucleotide sequence ID" value="NZ_CP017688.1"/>
</dbReference>
<dbReference type="AlphaFoldDB" id="A0A1B9E5R9"/>
<dbReference type="SUPFAM" id="SSF55785">
    <property type="entry name" value="PYP-like sensor domain (PAS domain)"/>
    <property type="match status" value="1"/>
</dbReference>